<protein>
    <recommendedName>
        <fullName evidence="3">Integrase catalytic domain-containing protein</fullName>
    </recommendedName>
</protein>
<name>A0AA38SFA6_9ASTR</name>
<feature type="signal peptide" evidence="2">
    <location>
        <begin position="1"/>
        <end position="15"/>
    </location>
</feature>
<keyword evidence="2" id="KW-0732">Signal</keyword>
<evidence type="ECO:0000313" key="4">
    <source>
        <dbReference type="EMBL" id="KAJ9541710.1"/>
    </source>
</evidence>
<dbReference type="AlphaFoldDB" id="A0AA38SFA6"/>
<evidence type="ECO:0000256" key="2">
    <source>
        <dbReference type="SAM" id="SignalP"/>
    </source>
</evidence>
<feature type="domain" description="Integrase catalytic" evidence="3">
    <location>
        <begin position="395"/>
        <end position="557"/>
    </location>
</feature>
<gene>
    <name evidence="4" type="ORF">OSB04_028216</name>
</gene>
<proteinExistence type="predicted"/>
<dbReference type="InterPro" id="IPR057670">
    <property type="entry name" value="SH3_retrovirus"/>
</dbReference>
<dbReference type="InterPro" id="IPR012337">
    <property type="entry name" value="RNaseH-like_sf"/>
</dbReference>
<feature type="chain" id="PRO_5041320158" description="Integrase catalytic domain-containing protein" evidence="2">
    <location>
        <begin position="16"/>
        <end position="716"/>
    </location>
</feature>
<feature type="region of interest" description="Disordered" evidence="1">
    <location>
        <begin position="623"/>
        <end position="716"/>
    </location>
</feature>
<keyword evidence="5" id="KW-1185">Reference proteome</keyword>
<feature type="compositionally biased region" description="Low complexity" evidence="1">
    <location>
        <begin position="292"/>
        <end position="304"/>
    </location>
</feature>
<dbReference type="Proteomes" id="UP001172457">
    <property type="component" value="Chromosome 7"/>
</dbReference>
<dbReference type="EMBL" id="JARYMX010000007">
    <property type="protein sequence ID" value="KAJ9541710.1"/>
    <property type="molecule type" value="Genomic_DNA"/>
</dbReference>
<dbReference type="GO" id="GO:0003676">
    <property type="term" value="F:nucleic acid binding"/>
    <property type="evidence" value="ECO:0007669"/>
    <property type="project" value="InterPro"/>
</dbReference>
<dbReference type="PANTHER" id="PTHR47481:SF38">
    <property type="entry name" value="POU DOMAIN, CLASS 4, TRANSCRIPTION FACTOR 1-LIKE"/>
    <property type="match status" value="1"/>
</dbReference>
<evidence type="ECO:0000313" key="5">
    <source>
        <dbReference type="Proteomes" id="UP001172457"/>
    </source>
</evidence>
<dbReference type="Gene3D" id="3.30.420.10">
    <property type="entry name" value="Ribonuclease H-like superfamily/Ribonuclease H"/>
    <property type="match status" value="1"/>
</dbReference>
<feature type="compositionally biased region" description="Pro residues" evidence="1">
    <location>
        <begin position="707"/>
        <end position="716"/>
    </location>
</feature>
<dbReference type="PROSITE" id="PS50994">
    <property type="entry name" value="INTEGRASE"/>
    <property type="match status" value="1"/>
</dbReference>
<dbReference type="Pfam" id="PF25597">
    <property type="entry name" value="SH3_retrovirus"/>
    <property type="match status" value="1"/>
</dbReference>
<sequence length="716" mass="80457">MTLNFICWLTLLAYWEDDITNSVGHIFIESNQHRLVLYNVRIVYSHGFDLVEKSDVGKTSSVDQYPLGRAISNDRGSNFIPIVLEMDDGQYTSWVELFKIHCRAHDVIHHIIPAEATPSEPAADKGKDKADDAALQKRLDSIVLQWIYGTISKDLLITILKPNSTAAQAWKALENIFIDSKPSRALYLENKFNNIRPESFSNVPAYCQELKTLSTGLETDMKASPLCFNNPPLYQISTLPDPTSSWRKLARIRISTDTAAALNTQTTTATTDRRHQPLPTDQQYRIGGGRGQYDYSNRGWNNDRGGQGRGRGRGRRRAQSYQPNYFPPQPSIGWNASWQPQLWNFPPAPYPTTPVSRPQNRNPNFAGILGTNPYVNAAPGHSYTPTNIEHAMHTMTLNPDQNWYLDSGATNHMSNTTGNISNYFNNGIQNNIVVGEGSQIPIHGTGHTTLQPPYPHNLNEKLNCDNGTEYNNKSFHDLCSHHGMVFRFSCPHTSSQNGKAERKIRSINNIVRTLLTHASLPPTFWHHALQMATYILNIIPSKTKNNTTPTLLLYNKHPSYTHLRTFGCLCYPLIPSTSIHKLENRSTPCVFLGYRSNHRGYKCYDLSTRKIIISLIFTPPSENLPTHTPSTTTLKTYTRRNKPAEPKHTAQTETQQLPLAPTQPTTPSTSSVPNPLPPPTHPMCTRSMIGSLKPKQQLNLHTSAPFEPLPRSPTEA</sequence>
<evidence type="ECO:0000256" key="1">
    <source>
        <dbReference type="SAM" id="MobiDB-lite"/>
    </source>
</evidence>
<dbReference type="InterPro" id="IPR054722">
    <property type="entry name" value="PolX-like_BBD"/>
</dbReference>
<reference evidence="4" key="1">
    <citation type="submission" date="2023-03" db="EMBL/GenBank/DDBJ databases">
        <title>Chromosome-scale reference genome and RAD-based genetic map of yellow starthistle (Centaurea solstitialis) reveal putative structural variation and QTLs associated with invader traits.</title>
        <authorList>
            <person name="Reatini B."/>
            <person name="Cang F.A."/>
            <person name="Jiang Q."/>
            <person name="Mckibben M.T.W."/>
            <person name="Barker M.S."/>
            <person name="Rieseberg L.H."/>
            <person name="Dlugosch K.M."/>
        </authorList>
    </citation>
    <scope>NUCLEOTIDE SEQUENCE</scope>
    <source>
        <strain evidence="4">CAN-66</strain>
        <tissue evidence="4">Leaf</tissue>
    </source>
</reference>
<dbReference type="GO" id="GO:0015074">
    <property type="term" value="P:DNA integration"/>
    <property type="evidence" value="ECO:0007669"/>
    <property type="project" value="InterPro"/>
</dbReference>
<evidence type="ECO:0000259" key="3">
    <source>
        <dbReference type="PROSITE" id="PS50994"/>
    </source>
</evidence>
<feature type="compositionally biased region" description="Low complexity" evidence="1">
    <location>
        <begin position="652"/>
        <end position="673"/>
    </location>
</feature>
<comment type="caution">
    <text evidence="4">The sequence shown here is derived from an EMBL/GenBank/DDBJ whole genome shotgun (WGS) entry which is preliminary data.</text>
</comment>
<dbReference type="InterPro" id="IPR036397">
    <property type="entry name" value="RNaseH_sf"/>
</dbReference>
<dbReference type="InterPro" id="IPR001584">
    <property type="entry name" value="Integrase_cat-core"/>
</dbReference>
<accession>A0AA38SFA6</accession>
<organism evidence="4 5">
    <name type="scientific">Centaurea solstitialis</name>
    <name type="common">yellow star-thistle</name>
    <dbReference type="NCBI Taxonomy" id="347529"/>
    <lineage>
        <taxon>Eukaryota</taxon>
        <taxon>Viridiplantae</taxon>
        <taxon>Streptophyta</taxon>
        <taxon>Embryophyta</taxon>
        <taxon>Tracheophyta</taxon>
        <taxon>Spermatophyta</taxon>
        <taxon>Magnoliopsida</taxon>
        <taxon>eudicotyledons</taxon>
        <taxon>Gunneridae</taxon>
        <taxon>Pentapetalae</taxon>
        <taxon>asterids</taxon>
        <taxon>campanulids</taxon>
        <taxon>Asterales</taxon>
        <taxon>Asteraceae</taxon>
        <taxon>Carduoideae</taxon>
        <taxon>Cardueae</taxon>
        <taxon>Centaureinae</taxon>
        <taxon>Centaurea</taxon>
    </lineage>
</organism>
<feature type="compositionally biased region" description="Low complexity" evidence="1">
    <location>
        <begin position="626"/>
        <end position="636"/>
    </location>
</feature>
<dbReference type="Pfam" id="PF14223">
    <property type="entry name" value="Retrotran_gag_2"/>
    <property type="match status" value="1"/>
</dbReference>
<feature type="region of interest" description="Disordered" evidence="1">
    <location>
        <begin position="265"/>
        <end position="321"/>
    </location>
</feature>
<dbReference type="Pfam" id="PF22936">
    <property type="entry name" value="Pol_BBD"/>
    <property type="match status" value="1"/>
</dbReference>
<dbReference type="PANTHER" id="PTHR47481">
    <property type="match status" value="1"/>
</dbReference>
<dbReference type="SUPFAM" id="SSF53098">
    <property type="entry name" value="Ribonuclease H-like"/>
    <property type="match status" value="1"/>
</dbReference>